<dbReference type="KEGG" id="sphk:SKP52_05600"/>
<dbReference type="AlphaFoldDB" id="A0A0A7PDF1"/>
<name>A0A0A7PDF1_9SPHN</name>
<feature type="region of interest" description="Disordered" evidence="1">
    <location>
        <begin position="1"/>
        <end position="57"/>
    </location>
</feature>
<proteinExistence type="predicted"/>
<evidence type="ECO:0000313" key="3">
    <source>
        <dbReference type="Proteomes" id="UP000030907"/>
    </source>
</evidence>
<dbReference type="HOGENOM" id="CLU_2994371_0_0_5"/>
<organism evidence="2 3">
    <name type="scientific">Sphingopyxis fribergensis</name>
    <dbReference type="NCBI Taxonomy" id="1515612"/>
    <lineage>
        <taxon>Bacteria</taxon>
        <taxon>Pseudomonadati</taxon>
        <taxon>Pseudomonadota</taxon>
        <taxon>Alphaproteobacteria</taxon>
        <taxon>Sphingomonadales</taxon>
        <taxon>Sphingomonadaceae</taxon>
        <taxon>Sphingopyxis</taxon>
    </lineage>
</organism>
<reference evidence="2 3" key="1">
    <citation type="journal article" date="2015" name="Int. J. Syst. Evol. Microbiol.">
        <title>Description of Sphingopyxis fribergensis sp. nov. - a soil bacterium with the ability to degrade styrene and phenylacetic acid.</title>
        <authorList>
            <person name="Oelschlagel M."/>
            <person name="Ruckert C."/>
            <person name="Kalinowski J."/>
            <person name="Schmidt G."/>
            <person name="Schlomann M."/>
            <person name="Tischler D."/>
        </authorList>
    </citation>
    <scope>NUCLEOTIDE SEQUENCE [LARGE SCALE GENOMIC DNA]</scope>
    <source>
        <strain evidence="2 3">Kp5.2</strain>
    </source>
</reference>
<evidence type="ECO:0000256" key="1">
    <source>
        <dbReference type="SAM" id="MobiDB-lite"/>
    </source>
</evidence>
<accession>A0A0A7PDF1</accession>
<evidence type="ECO:0000313" key="2">
    <source>
        <dbReference type="EMBL" id="AJA08045.1"/>
    </source>
</evidence>
<sequence>MAASAVFATLARRRPLGEPAISEQLSSRSAVRQNEQQGLGGTLPLRPRPSHNQGFPT</sequence>
<gene>
    <name evidence="2" type="ORF">SKP52_05600</name>
</gene>
<keyword evidence="3" id="KW-1185">Reference proteome</keyword>
<protein>
    <submittedName>
        <fullName evidence="2">Uncharacterized protein</fullName>
    </submittedName>
</protein>
<dbReference type="STRING" id="1515612.SKP52_05600"/>
<feature type="compositionally biased region" description="Polar residues" evidence="1">
    <location>
        <begin position="23"/>
        <end position="37"/>
    </location>
</feature>
<dbReference type="Proteomes" id="UP000030907">
    <property type="component" value="Chromosome"/>
</dbReference>
<dbReference type="EMBL" id="CP009122">
    <property type="protein sequence ID" value="AJA08045.1"/>
    <property type="molecule type" value="Genomic_DNA"/>
</dbReference>